<dbReference type="Gene3D" id="3.20.20.100">
    <property type="entry name" value="NADP-dependent oxidoreductase domain"/>
    <property type="match status" value="1"/>
</dbReference>
<evidence type="ECO:0000259" key="5">
    <source>
        <dbReference type="Pfam" id="PF00248"/>
    </source>
</evidence>
<evidence type="ECO:0000256" key="2">
    <source>
        <dbReference type="PIRSR" id="PIRSR000097-2"/>
    </source>
</evidence>
<dbReference type="PANTHER" id="PTHR11732">
    <property type="entry name" value="ALDO/KETO REDUCTASE"/>
    <property type="match status" value="1"/>
</dbReference>
<name>A0A8B8HFR9_VANTA</name>
<protein>
    <submittedName>
        <fullName evidence="7">Aldo-keto reductase AKR2E4-like</fullName>
    </submittedName>
</protein>
<accession>A0A8B8HFR9</accession>
<dbReference type="PROSITE" id="PS00063">
    <property type="entry name" value="ALDOKETO_REDUCTASE_3"/>
    <property type="match status" value="1"/>
</dbReference>
<dbReference type="InterPro" id="IPR044488">
    <property type="entry name" value="AKR2E"/>
</dbReference>
<keyword evidence="4" id="KW-0732">Signal</keyword>
<dbReference type="GO" id="GO:0016616">
    <property type="term" value="F:oxidoreductase activity, acting on the CH-OH group of donors, NAD or NADP as acceptor"/>
    <property type="evidence" value="ECO:0007669"/>
    <property type="project" value="UniProtKB-ARBA"/>
</dbReference>
<feature type="site" description="Lowers pKa of active site Tyr" evidence="3">
    <location>
        <position position="111"/>
    </location>
</feature>
<dbReference type="CDD" id="cd19116">
    <property type="entry name" value="AKR_AKR2E1-5"/>
    <property type="match status" value="1"/>
</dbReference>
<feature type="active site" description="Proton donor" evidence="1">
    <location>
        <position position="82"/>
    </location>
</feature>
<dbReference type="OMA" id="YDKNYRT"/>
<dbReference type="OrthoDB" id="416253at2759"/>
<keyword evidence="6" id="KW-1185">Reference proteome</keyword>
<evidence type="ECO:0000256" key="4">
    <source>
        <dbReference type="SAM" id="SignalP"/>
    </source>
</evidence>
<dbReference type="PIRSF" id="PIRSF000097">
    <property type="entry name" value="AKR"/>
    <property type="match status" value="1"/>
</dbReference>
<evidence type="ECO:0000256" key="3">
    <source>
        <dbReference type="PIRSR" id="PIRSR000097-3"/>
    </source>
</evidence>
<sequence>MWKFYYIVSFFGAVICLNVPSTNVAPTITLKDGISMPAFGLGTWLGFDGKGGVQMVTSDDVEKAVEAAVDLGYRHIDTAYIYFTEEQVGRAVNNKIKSGVVKREDVFITTKLWNDKHARQDVVPSLRESLAKLNLEYVDLYLVHWPISTYSNNTVNEIDYIETWQGMIEAKKLGLARSIGVCNFNIQQLERLINSSDVTPAVLQVEVNLNLQQEKLRQFAREHGIAVMGYTPFGSLFPSKATSQSPPPRVDDPELVKLADRYGKTVPQIVLRYLFELGVVPIPKSVKKERLKENLDIFDFELKPEDKDLLKSYDKNYRTIDLKSLWSTSKFYPFELDA</sequence>
<feature type="domain" description="NADP-dependent oxidoreductase" evidence="5">
    <location>
        <begin position="40"/>
        <end position="312"/>
    </location>
</feature>
<evidence type="ECO:0000256" key="1">
    <source>
        <dbReference type="PIRSR" id="PIRSR000097-1"/>
    </source>
</evidence>
<dbReference type="AlphaFoldDB" id="A0A8B8HFR9"/>
<dbReference type="SUPFAM" id="SSF51430">
    <property type="entry name" value="NAD(P)-linked oxidoreductase"/>
    <property type="match status" value="1"/>
</dbReference>
<evidence type="ECO:0000313" key="6">
    <source>
        <dbReference type="Proteomes" id="UP001652626"/>
    </source>
</evidence>
<dbReference type="PRINTS" id="PR00069">
    <property type="entry name" value="ALDKETRDTASE"/>
</dbReference>
<feature type="chain" id="PRO_5046528877" evidence="4">
    <location>
        <begin position="17"/>
        <end position="338"/>
    </location>
</feature>
<organism evidence="6 7">
    <name type="scientific">Vanessa tameamea</name>
    <name type="common">Kamehameha butterfly</name>
    <dbReference type="NCBI Taxonomy" id="334116"/>
    <lineage>
        <taxon>Eukaryota</taxon>
        <taxon>Metazoa</taxon>
        <taxon>Ecdysozoa</taxon>
        <taxon>Arthropoda</taxon>
        <taxon>Hexapoda</taxon>
        <taxon>Insecta</taxon>
        <taxon>Pterygota</taxon>
        <taxon>Neoptera</taxon>
        <taxon>Endopterygota</taxon>
        <taxon>Lepidoptera</taxon>
        <taxon>Glossata</taxon>
        <taxon>Ditrysia</taxon>
        <taxon>Papilionoidea</taxon>
        <taxon>Nymphalidae</taxon>
        <taxon>Nymphalinae</taxon>
        <taxon>Vanessa</taxon>
    </lineage>
</organism>
<dbReference type="InterPro" id="IPR020471">
    <property type="entry name" value="AKR"/>
</dbReference>
<dbReference type="InterPro" id="IPR023210">
    <property type="entry name" value="NADP_OxRdtase_dom"/>
</dbReference>
<reference evidence="7" key="1">
    <citation type="submission" date="2025-08" db="UniProtKB">
        <authorList>
            <consortium name="RefSeq"/>
        </authorList>
    </citation>
    <scope>IDENTIFICATION</scope>
    <source>
        <tissue evidence="7">Whole body</tissue>
    </source>
</reference>
<dbReference type="RefSeq" id="XP_026483672.2">
    <property type="nucleotide sequence ID" value="XM_026627887.2"/>
</dbReference>
<proteinExistence type="predicted"/>
<dbReference type="InterPro" id="IPR036812">
    <property type="entry name" value="NAD(P)_OxRdtase_dom_sf"/>
</dbReference>
<evidence type="ECO:0000313" key="7">
    <source>
        <dbReference type="RefSeq" id="XP_026483672.2"/>
    </source>
</evidence>
<dbReference type="GeneID" id="113391804"/>
<dbReference type="PROSITE" id="PS00798">
    <property type="entry name" value="ALDOKETO_REDUCTASE_1"/>
    <property type="match status" value="1"/>
</dbReference>
<gene>
    <name evidence="7" type="primary">LOC113391804</name>
</gene>
<feature type="binding site" evidence="2">
    <location>
        <position position="144"/>
    </location>
    <ligand>
        <name>substrate</name>
    </ligand>
</feature>
<dbReference type="InterPro" id="IPR018170">
    <property type="entry name" value="Aldo/ket_reductase_CS"/>
</dbReference>
<dbReference type="Proteomes" id="UP001652626">
    <property type="component" value="Chromosome 28"/>
</dbReference>
<dbReference type="PROSITE" id="PS00062">
    <property type="entry name" value="ALDOKETO_REDUCTASE_2"/>
    <property type="match status" value="1"/>
</dbReference>
<dbReference type="Pfam" id="PF00248">
    <property type="entry name" value="Aldo_ket_red"/>
    <property type="match status" value="1"/>
</dbReference>
<feature type="signal peptide" evidence="4">
    <location>
        <begin position="1"/>
        <end position="16"/>
    </location>
</feature>